<evidence type="ECO:0000313" key="2">
    <source>
        <dbReference type="Proteomes" id="UP000287188"/>
    </source>
</evidence>
<accession>A0A402AEU2</accession>
<protein>
    <recommendedName>
        <fullName evidence="3">DUF3987 domain-containing protein</fullName>
    </recommendedName>
</protein>
<sequence>MVGESIDGHVQRQRSLARAYIQQLRAGQRPEGRPELGEWEAVVQNIERAYEKSHRDPGGLELVIDALMSQNQALAELLAPPPPSLDDVVRAERSQAGYPELPEDVCLPAEMGQQACRFLEVYERFSRAASPEGYDDFHVFCGVWLLSVVAARRVYLPLNMKRIYTNVMIALCARTSLFAKSSTALVAKDVLYAAGLGYLLGPDRASPAKLMSDMAGNTLPANYAELPVEKQERIRMRLAMAGQRGLFFDEFGKFVQGMLKKGSTTSDFSELFLTLDACPAEYENSTIARGGEPIQKPYLPLLGSMTPANLKENARSGADFWTDGFWARFSFIAAPADQYKDQPLDARELQIPTELVATLRNWHWRLGIPDCQIEPVREEVAGKGAARYRIVHSELPETACTITRDAYDAWRCYRSALKRMLVDFPHEDFHGSYIRLPETAMRMAILMASLENQNHIDMRHWAKAQELAELLRKNLHELYRQVNCSQSLSDVARAEDEIIRKLGYLADKGVASITVAQLKSSYLKAYSLKDLREIMDSMVRAGVLRKEVTPHALSGKYSLVTLVV</sequence>
<dbReference type="EMBL" id="BIFS01000001">
    <property type="protein sequence ID" value="GCE17572.1"/>
    <property type="molecule type" value="Genomic_DNA"/>
</dbReference>
<comment type="caution">
    <text evidence="1">The sequence shown here is derived from an EMBL/GenBank/DDBJ whole genome shotgun (WGS) entry which is preliminary data.</text>
</comment>
<keyword evidence="2" id="KW-1185">Reference proteome</keyword>
<evidence type="ECO:0000313" key="1">
    <source>
        <dbReference type="EMBL" id="GCE17572.1"/>
    </source>
</evidence>
<dbReference type="RefSeq" id="WP_126549235.1">
    <property type="nucleotide sequence ID" value="NZ_BIFS01000001.1"/>
</dbReference>
<dbReference type="AlphaFoldDB" id="A0A402AEU2"/>
<dbReference type="Proteomes" id="UP000287188">
    <property type="component" value="Unassembled WGS sequence"/>
</dbReference>
<gene>
    <name evidence="1" type="ORF">KDK_13720</name>
</gene>
<reference evidence="2" key="1">
    <citation type="submission" date="2018-12" db="EMBL/GenBank/DDBJ databases">
        <title>Tengunoibacter tsumagoiensis gen. nov., sp. nov., Dictyobacter kobayashii sp. nov., D. alpinus sp. nov., and D. joshuensis sp. nov. and description of Dictyobacteraceae fam. nov. within the order Ktedonobacterales isolated from Tengu-no-mugimeshi.</title>
        <authorList>
            <person name="Wang C.M."/>
            <person name="Zheng Y."/>
            <person name="Sakai Y."/>
            <person name="Toyoda A."/>
            <person name="Minakuchi Y."/>
            <person name="Abe K."/>
            <person name="Yokota A."/>
            <person name="Yabe S."/>
        </authorList>
    </citation>
    <scope>NUCLEOTIDE SEQUENCE [LARGE SCALE GENOMIC DNA]</scope>
    <source>
        <strain evidence="2">Uno11</strain>
    </source>
</reference>
<organism evidence="1 2">
    <name type="scientific">Dictyobacter kobayashii</name>
    <dbReference type="NCBI Taxonomy" id="2014872"/>
    <lineage>
        <taxon>Bacteria</taxon>
        <taxon>Bacillati</taxon>
        <taxon>Chloroflexota</taxon>
        <taxon>Ktedonobacteria</taxon>
        <taxon>Ktedonobacterales</taxon>
        <taxon>Dictyobacteraceae</taxon>
        <taxon>Dictyobacter</taxon>
    </lineage>
</organism>
<dbReference type="OrthoDB" id="144182at2"/>
<name>A0A402AEU2_9CHLR</name>
<evidence type="ECO:0008006" key="3">
    <source>
        <dbReference type="Google" id="ProtNLM"/>
    </source>
</evidence>
<proteinExistence type="predicted"/>